<dbReference type="CDD" id="cd00096">
    <property type="entry name" value="Ig"/>
    <property type="match status" value="1"/>
</dbReference>
<dbReference type="InterPro" id="IPR013098">
    <property type="entry name" value="Ig_I-set"/>
</dbReference>
<comment type="subcellular location">
    <subcellularLocation>
        <location evidence="1">Membrane</location>
    </subcellularLocation>
</comment>
<evidence type="ECO:0000256" key="8">
    <source>
        <dbReference type="SAM" id="Phobius"/>
    </source>
</evidence>
<feature type="domain" description="Ig-like" evidence="9">
    <location>
        <begin position="4"/>
        <end position="91"/>
    </location>
</feature>
<name>A0A8J4XLR9_CHIOP</name>
<dbReference type="SUPFAM" id="SSF48726">
    <property type="entry name" value="Immunoglobulin"/>
    <property type="match status" value="1"/>
</dbReference>
<keyword evidence="3" id="KW-0677">Repeat</keyword>
<dbReference type="InterPro" id="IPR036179">
    <property type="entry name" value="Ig-like_dom_sf"/>
</dbReference>
<dbReference type="InterPro" id="IPR051427">
    <property type="entry name" value="Nectin/Nectin-like"/>
</dbReference>
<dbReference type="Proteomes" id="UP000770661">
    <property type="component" value="Unassembled WGS sequence"/>
</dbReference>
<keyword evidence="8" id="KW-1133">Transmembrane helix</keyword>
<comment type="caution">
    <text evidence="10">The sequence shown here is derived from an EMBL/GenBank/DDBJ whole genome shotgun (WGS) entry which is preliminary data.</text>
</comment>
<keyword evidence="7" id="KW-0393">Immunoglobulin domain</keyword>
<keyword evidence="8" id="KW-0812">Transmembrane</keyword>
<organism evidence="10 11">
    <name type="scientific">Chionoecetes opilio</name>
    <name type="common">Atlantic snow crab</name>
    <name type="synonym">Cancer opilio</name>
    <dbReference type="NCBI Taxonomy" id="41210"/>
    <lineage>
        <taxon>Eukaryota</taxon>
        <taxon>Metazoa</taxon>
        <taxon>Ecdysozoa</taxon>
        <taxon>Arthropoda</taxon>
        <taxon>Crustacea</taxon>
        <taxon>Multicrustacea</taxon>
        <taxon>Malacostraca</taxon>
        <taxon>Eumalacostraca</taxon>
        <taxon>Eucarida</taxon>
        <taxon>Decapoda</taxon>
        <taxon>Pleocyemata</taxon>
        <taxon>Brachyura</taxon>
        <taxon>Eubrachyura</taxon>
        <taxon>Majoidea</taxon>
        <taxon>Majidae</taxon>
        <taxon>Chionoecetes</taxon>
    </lineage>
</organism>
<dbReference type="AlphaFoldDB" id="A0A8J4XLR9"/>
<dbReference type="PANTHER" id="PTHR23277:SF108">
    <property type="entry name" value="FASCICLIN-3"/>
    <property type="match status" value="1"/>
</dbReference>
<reference evidence="10" key="1">
    <citation type="submission" date="2020-07" db="EMBL/GenBank/DDBJ databases">
        <title>The High-quality genome of the commercially important snow crab, Chionoecetes opilio.</title>
        <authorList>
            <person name="Jeong J.-H."/>
            <person name="Ryu S."/>
        </authorList>
    </citation>
    <scope>NUCLEOTIDE SEQUENCE</scope>
    <source>
        <strain evidence="10">MADBK_172401_WGS</strain>
        <tissue evidence="10">Digestive gland</tissue>
    </source>
</reference>
<keyword evidence="5" id="KW-1015">Disulfide bond</keyword>
<feature type="transmembrane region" description="Helical" evidence="8">
    <location>
        <begin position="102"/>
        <end position="120"/>
    </location>
</feature>
<keyword evidence="4 8" id="KW-0472">Membrane</keyword>
<evidence type="ECO:0000256" key="2">
    <source>
        <dbReference type="ARBA" id="ARBA00022729"/>
    </source>
</evidence>
<dbReference type="GO" id="GO:0007156">
    <property type="term" value="P:homophilic cell adhesion via plasma membrane adhesion molecules"/>
    <property type="evidence" value="ECO:0007669"/>
    <property type="project" value="TreeGrafter"/>
</dbReference>
<evidence type="ECO:0000313" key="10">
    <source>
        <dbReference type="EMBL" id="KAG0708728.1"/>
    </source>
</evidence>
<dbReference type="PANTHER" id="PTHR23277">
    <property type="entry name" value="NECTIN-RELATED"/>
    <property type="match status" value="1"/>
</dbReference>
<evidence type="ECO:0000259" key="9">
    <source>
        <dbReference type="PROSITE" id="PS50835"/>
    </source>
</evidence>
<protein>
    <submittedName>
        <fullName evidence="10">Hemicentin-1</fullName>
    </submittedName>
</protein>
<dbReference type="GO" id="GO:0005912">
    <property type="term" value="C:adherens junction"/>
    <property type="evidence" value="ECO:0007669"/>
    <property type="project" value="TreeGrafter"/>
</dbReference>
<gene>
    <name evidence="10" type="primary">HMCN1_0</name>
    <name evidence="10" type="ORF">GWK47_023968</name>
</gene>
<dbReference type="GO" id="GO:0016020">
    <property type="term" value="C:membrane"/>
    <property type="evidence" value="ECO:0007669"/>
    <property type="project" value="UniProtKB-SubCell"/>
</dbReference>
<dbReference type="SMART" id="SM00408">
    <property type="entry name" value="IGc2"/>
    <property type="match status" value="1"/>
</dbReference>
<evidence type="ECO:0000256" key="1">
    <source>
        <dbReference type="ARBA" id="ARBA00004370"/>
    </source>
</evidence>
<dbReference type="InterPro" id="IPR003598">
    <property type="entry name" value="Ig_sub2"/>
</dbReference>
<sequence length="121" mass="13465">MVAPTWTGGLPGRDYDKNKNENLTLSCPADGIPPPKVVWKKGDRTMVENNRLRMRNNHHLSFQILLPMDDGKYTCEVSNRAGSLAASFKVVVRDPEDQKTTIVLVVLGVLIAALVVLSRFF</sequence>
<evidence type="ECO:0000256" key="3">
    <source>
        <dbReference type="ARBA" id="ARBA00022737"/>
    </source>
</evidence>
<dbReference type="SMART" id="SM00409">
    <property type="entry name" value="IG"/>
    <property type="match status" value="1"/>
</dbReference>
<dbReference type="InterPro" id="IPR007110">
    <property type="entry name" value="Ig-like_dom"/>
</dbReference>
<evidence type="ECO:0000256" key="5">
    <source>
        <dbReference type="ARBA" id="ARBA00023157"/>
    </source>
</evidence>
<evidence type="ECO:0000256" key="6">
    <source>
        <dbReference type="ARBA" id="ARBA00023180"/>
    </source>
</evidence>
<dbReference type="OrthoDB" id="6352970at2759"/>
<dbReference type="FunFam" id="2.60.40.10:FF:000032">
    <property type="entry name" value="palladin isoform X1"/>
    <property type="match status" value="1"/>
</dbReference>
<dbReference type="Gene3D" id="2.60.40.10">
    <property type="entry name" value="Immunoglobulins"/>
    <property type="match status" value="1"/>
</dbReference>
<keyword evidence="11" id="KW-1185">Reference proteome</keyword>
<keyword evidence="2" id="KW-0732">Signal</keyword>
<evidence type="ECO:0000313" key="11">
    <source>
        <dbReference type="Proteomes" id="UP000770661"/>
    </source>
</evidence>
<dbReference type="InterPro" id="IPR013783">
    <property type="entry name" value="Ig-like_fold"/>
</dbReference>
<accession>A0A8J4XLR9</accession>
<evidence type="ECO:0000256" key="7">
    <source>
        <dbReference type="ARBA" id="ARBA00023319"/>
    </source>
</evidence>
<dbReference type="GO" id="GO:0007157">
    <property type="term" value="P:heterophilic cell-cell adhesion via plasma membrane cell adhesion molecules"/>
    <property type="evidence" value="ECO:0007669"/>
    <property type="project" value="TreeGrafter"/>
</dbReference>
<dbReference type="InterPro" id="IPR003599">
    <property type="entry name" value="Ig_sub"/>
</dbReference>
<dbReference type="PROSITE" id="PS50835">
    <property type="entry name" value="IG_LIKE"/>
    <property type="match status" value="1"/>
</dbReference>
<evidence type="ECO:0000256" key="4">
    <source>
        <dbReference type="ARBA" id="ARBA00023136"/>
    </source>
</evidence>
<dbReference type="EMBL" id="JACEEZ010024743">
    <property type="protein sequence ID" value="KAG0708728.1"/>
    <property type="molecule type" value="Genomic_DNA"/>
</dbReference>
<dbReference type="Pfam" id="PF07679">
    <property type="entry name" value="I-set"/>
    <property type="match status" value="1"/>
</dbReference>
<keyword evidence="6" id="KW-0325">Glycoprotein</keyword>
<proteinExistence type="predicted"/>